<organism evidence="1 2">
    <name type="scientific">Punica granatum</name>
    <name type="common">Pomegranate</name>
    <dbReference type="NCBI Taxonomy" id="22663"/>
    <lineage>
        <taxon>Eukaryota</taxon>
        <taxon>Viridiplantae</taxon>
        <taxon>Streptophyta</taxon>
        <taxon>Embryophyta</taxon>
        <taxon>Tracheophyta</taxon>
        <taxon>Spermatophyta</taxon>
        <taxon>Magnoliopsida</taxon>
        <taxon>eudicotyledons</taxon>
        <taxon>Gunneridae</taxon>
        <taxon>Pentapetalae</taxon>
        <taxon>rosids</taxon>
        <taxon>malvids</taxon>
        <taxon>Myrtales</taxon>
        <taxon>Lythraceae</taxon>
        <taxon>Punica</taxon>
    </lineage>
</organism>
<comment type="caution">
    <text evidence="1">The sequence shown here is derived from an EMBL/GenBank/DDBJ whole genome shotgun (WGS) entry which is preliminary data.</text>
</comment>
<evidence type="ECO:0000313" key="1">
    <source>
        <dbReference type="EMBL" id="OWM68128.1"/>
    </source>
</evidence>
<dbReference type="Proteomes" id="UP000197138">
    <property type="component" value="Unassembled WGS sequence"/>
</dbReference>
<reference evidence="2" key="1">
    <citation type="journal article" date="2017" name="Plant J.">
        <title>The pomegranate (Punica granatum L.) genome and the genomics of punicalagin biosynthesis.</title>
        <authorList>
            <person name="Qin G."/>
            <person name="Xu C."/>
            <person name="Ming R."/>
            <person name="Tang H."/>
            <person name="Guyot R."/>
            <person name="Kramer E.M."/>
            <person name="Hu Y."/>
            <person name="Yi X."/>
            <person name="Qi Y."/>
            <person name="Xu X."/>
            <person name="Gao Z."/>
            <person name="Pan H."/>
            <person name="Jian J."/>
            <person name="Tian Y."/>
            <person name="Yue Z."/>
            <person name="Xu Y."/>
        </authorList>
    </citation>
    <scope>NUCLEOTIDE SEQUENCE [LARGE SCALE GENOMIC DNA]</scope>
    <source>
        <strain evidence="2">cv. Dabenzi</strain>
    </source>
</reference>
<protein>
    <submittedName>
        <fullName evidence="1">Uncharacterized protein</fullName>
    </submittedName>
</protein>
<dbReference type="EMBL" id="MTKT01005171">
    <property type="protein sequence ID" value="OWM68128.1"/>
    <property type="molecule type" value="Genomic_DNA"/>
</dbReference>
<gene>
    <name evidence="1" type="ORF">CDL15_Pgr016328</name>
</gene>
<evidence type="ECO:0000313" key="2">
    <source>
        <dbReference type="Proteomes" id="UP000197138"/>
    </source>
</evidence>
<name>A0A218W6K5_PUNGR</name>
<accession>A0A218W6K5</accession>
<proteinExistence type="predicted"/>
<sequence>MGDEAEDNIDGGNVNDQVQENIFFEAPEAPNDVAAEGNIRENYGGNWSAWNC</sequence>
<dbReference type="AlphaFoldDB" id="A0A218W6K5"/>